<evidence type="ECO:0000313" key="3">
    <source>
        <dbReference type="Proteomes" id="UP001203297"/>
    </source>
</evidence>
<dbReference type="Pfam" id="PF00583">
    <property type="entry name" value="Acetyltransf_1"/>
    <property type="match status" value="1"/>
</dbReference>
<evidence type="ECO:0000259" key="1">
    <source>
        <dbReference type="PROSITE" id="PS51186"/>
    </source>
</evidence>
<dbReference type="SUPFAM" id="SSF55729">
    <property type="entry name" value="Acyl-CoA N-acyltransferases (Nat)"/>
    <property type="match status" value="1"/>
</dbReference>
<feature type="domain" description="N-acetyltransferase" evidence="1">
    <location>
        <begin position="1"/>
        <end position="100"/>
    </location>
</feature>
<evidence type="ECO:0000313" key="2">
    <source>
        <dbReference type="EMBL" id="KAI0305919.1"/>
    </source>
</evidence>
<dbReference type="Proteomes" id="UP001203297">
    <property type="component" value="Unassembled WGS sequence"/>
</dbReference>
<organism evidence="2 3">
    <name type="scientific">Multifurca ochricompacta</name>
    <dbReference type="NCBI Taxonomy" id="376703"/>
    <lineage>
        <taxon>Eukaryota</taxon>
        <taxon>Fungi</taxon>
        <taxon>Dikarya</taxon>
        <taxon>Basidiomycota</taxon>
        <taxon>Agaricomycotina</taxon>
        <taxon>Agaricomycetes</taxon>
        <taxon>Russulales</taxon>
        <taxon>Russulaceae</taxon>
        <taxon>Multifurca</taxon>
    </lineage>
</organism>
<dbReference type="EMBL" id="WTXG01000004">
    <property type="protein sequence ID" value="KAI0305919.1"/>
    <property type="molecule type" value="Genomic_DNA"/>
</dbReference>
<accession>A0AAD4M9T1</accession>
<comment type="caution">
    <text evidence="2">The sequence shown here is derived from an EMBL/GenBank/DDBJ whole genome shotgun (WGS) entry which is preliminary data.</text>
</comment>
<protein>
    <recommendedName>
        <fullName evidence="1">N-acetyltransferase domain-containing protein</fullName>
    </recommendedName>
</protein>
<dbReference type="InterPro" id="IPR000182">
    <property type="entry name" value="GNAT_dom"/>
</dbReference>
<keyword evidence="3" id="KW-1185">Reference proteome</keyword>
<gene>
    <name evidence="2" type="ORF">B0F90DRAFT_1694508</name>
</gene>
<name>A0AAD4M9T1_9AGAM</name>
<dbReference type="PANTHER" id="PTHR42791:SF1">
    <property type="entry name" value="N-ACETYLTRANSFERASE DOMAIN-CONTAINING PROTEIN"/>
    <property type="match status" value="1"/>
</dbReference>
<dbReference type="AlphaFoldDB" id="A0AAD4M9T1"/>
<dbReference type="CDD" id="cd04301">
    <property type="entry name" value="NAT_SF"/>
    <property type="match status" value="1"/>
</dbReference>
<dbReference type="PROSITE" id="PS51186">
    <property type="entry name" value="GNAT"/>
    <property type="match status" value="1"/>
</dbReference>
<dbReference type="Gene3D" id="3.40.630.30">
    <property type="match status" value="1"/>
</dbReference>
<dbReference type="InterPro" id="IPR016181">
    <property type="entry name" value="Acyl_CoA_acyltransferase"/>
</dbReference>
<reference evidence="2" key="1">
    <citation type="journal article" date="2022" name="New Phytol.">
        <title>Evolutionary transition to the ectomycorrhizal habit in the genomes of a hyperdiverse lineage of mushroom-forming fungi.</title>
        <authorList>
            <person name="Looney B."/>
            <person name="Miyauchi S."/>
            <person name="Morin E."/>
            <person name="Drula E."/>
            <person name="Courty P.E."/>
            <person name="Kohler A."/>
            <person name="Kuo A."/>
            <person name="LaButti K."/>
            <person name="Pangilinan J."/>
            <person name="Lipzen A."/>
            <person name="Riley R."/>
            <person name="Andreopoulos W."/>
            <person name="He G."/>
            <person name="Johnson J."/>
            <person name="Nolan M."/>
            <person name="Tritt A."/>
            <person name="Barry K.W."/>
            <person name="Grigoriev I.V."/>
            <person name="Nagy L.G."/>
            <person name="Hibbett D."/>
            <person name="Henrissat B."/>
            <person name="Matheny P.B."/>
            <person name="Labbe J."/>
            <person name="Martin F.M."/>
        </authorList>
    </citation>
    <scope>NUCLEOTIDE SEQUENCE</scope>
    <source>
        <strain evidence="2">BPL690</strain>
    </source>
</reference>
<dbReference type="InterPro" id="IPR052523">
    <property type="entry name" value="Trichothecene_AcTrans"/>
</dbReference>
<proteinExistence type="predicted"/>
<sequence length="118" mass="13274">MFFEYTPTAEKIVDEVFASRGLKRLDSWHLLMIAIDPEYEGKGYSTLLMRDGFNRAGGGPVYLEATTPRSRDIYAHLGFELNKVHRFGVESVDEMGIVTKGEAAVGVPIFVMTKWETP</sequence>
<dbReference type="GO" id="GO:0016747">
    <property type="term" value="F:acyltransferase activity, transferring groups other than amino-acyl groups"/>
    <property type="evidence" value="ECO:0007669"/>
    <property type="project" value="InterPro"/>
</dbReference>
<dbReference type="PANTHER" id="PTHR42791">
    <property type="entry name" value="GNAT FAMILY ACETYLTRANSFERASE"/>
    <property type="match status" value="1"/>
</dbReference>